<evidence type="ECO:0000256" key="9">
    <source>
        <dbReference type="SAM" id="Coils"/>
    </source>
</evidence>
<evidence type="ECO:0000256" key="2">
    <source>
        <dbReference type="ARBA" id="ARBA00004300"/>
    </source>
</evidence>
<evidence type="ECO:0000256" key="5">
    <source>
        <dbReference type="ARBA" id="ARBA00022737"/>
    </source>
</evidence>
<dbReference type="InterPro" id="IPR051570">
    <property type="entry name" value="TBC1_cilium_biogenesis"/>
</dbReference>
<protein>
    <recommendedName>
        <fullName evidence="11">Rab-GAP TBC domain-containing protein</fullName>
    </recommendedName>
</protein>
<dbReference type="InterPro" id="IPR015943">
    <property type="entry name" value="WD40/YVTN_repeat-like_dom_sf"/>
</dbReference>
<keyword evidence="3" id="KW-0963">Cytoplasm</keyword>
<dbReference type="EMBL" id="MKKU01000136">
    <property type="protein sequence ID" value="RNF22482.1"/>
    <property type="molecule type" value="Genomic_DNA"/>
</dbReference>
<organism evidence="12 13">
    <name type="scientific">Trypanosoma conorhini</name>
    <dbReference type="NCBI Taxonomy" id="83891"/>
    <lineage>
        <taxon>Eukaryota</taxon>
        <taxon>Discoba</taxon>
        <taxon>Euglenozoa</taxon>
        <taxon>Kinetoplastea</taxon>
        <taxon>Metakinetoplastina</taxon>
        <taxon>Trypanosomatida</taxon>
        <taxon>Trypanosomatidae</taxon>
        <taxon>Trypanosoma</taxon>
    </lineage>
</organism>
<reference evidence="12 13" key="1">
    <citation type="journal article" date="2018" name="BMC Genomics">
        <title>Genomic comparison of Trypanosoma conorhini and Trypanosoma rangeli to Trypanosoma cruzi strains of high and low virulence.</title>
        <authorList>
            <person name="Bradwell K.R."/>
            <person name="Koparde V.N."/>
            <person name="Matveyev A.V."/>
            <person name="Serrano M.G."/>
            <person name="Alves J.M."/>
            <person name="Parikh H."/>
            <person name="Huang B."/>
            <person name="Lee V."/>
            <person name="Espinosa-Alvarez O."/>
            <person name="Ortiz P.A."/>
            <person name="Costa-Martins A.G."/>
            <person name="Teixeira M.M."/>
            <person name="Buck G.A."/>
        </authorList>
    </citation>
    <scope>NUCLEOTIDE SEQUENCE [LARGE SCALE GENOMIC DNA]</scope>
    <source>
        <strain evidence="12 13">025E</strain>
    </source>
</reference>
<evidence type="ECO:0000256" key="7">
    <source>
        <dbReference type="ARBA" id="ARBA00023212"/>
    </source>
</evidence>
<evidence type="ECO:0000313" key="13">
    <source>
        <dbReference type="Proteomes" id="UP000284403"/>
    </source>
</evidence>
<evidence type="ECO:0000256" key="4">
    <source>
        <dbReference type="ARBA" id="ARBA00022574"/>
    </source>
</evidence>
<keyword evidence="7" id="KW-0206">Cytoskeleton</keyword>
<feature type="compositionally biased region" description="Polar residues" evidence="10">
    <location>
        <begin position="932"/>
        <end position="944"/>
    </location>
</feature>
<comment type="subcellular location">
    <subcellularLocation>
        <location evidence="1">Cell projection</location>
        <location evidence="1">Cilium</location>
    </subcellularLocation>
    <subcellularLocation>
        <location evidence="2">Cytoplasm</location>
        <location evidence="2">Cytoskeleton</location>
        <location evidence="2">Microtubule organizing center</location>
        <location evidence="2">Centrosome</location>
    </subcellularLocation>
</comment>
<dbReference type="Gene3D" id="1.10.472.80">
    <property type="entry name" value="Ypt/Rab-GAP domain of gyp1p, domain 3"/>
    <property type="match status" value="1"/>
</dbReference>
<evidence type="ECO:0000256" key="3">
    <source>
        <dbReference type="ARBA" id="ARBA00022490"/>
    </source>
</evidence>
<evidence type="ECO:0000256" key="8">
    <source>
        <dbReference type="ARBA" id="ARBA00023273"/>
    </source>
</evidence>
<keyword evidence="4" id="KW-0853">WD repeat</keyword>
<feature type="region of interest" description="Disordered" evidence="10">
    <location>
        <begin position="897"/>
        <end position="949"/>
    </location>
</feature>
<dbReference type="OrthoDB" id="5578278at2759"/>
<evidence type="ECO:0000259" key="11">
    <source>
        <dbReference type="PROSITE" id="PS50086"/>
    </source>
</evidence>
<dbReference type="RefSeq" id="XP_029229867.1">
    <property type="nucleotide sequence ID" value="XM_029370004.1"/>
</dbReference>
<dbReference type="InterPro" id="IPR000195">
    <property type="entry name" value="Rab-GAP-TBC_dom"/>
</dbReference>
<dbReference type="SUPFAM" id="SSF50978">
    <property type="entry name" value="WD40 repeat-like"/>
    <property type="match status" value="1"/>
</dbReference>
<feature type="region of interest" description="Disordered" evidence="10">
    <location>
        <begin position="965"/>
        <end position="990"/>
    </location>
</feature>
<dbReference type="AlphaFoldDB" id="A0A3S5ITP0"/>
<evidence type="ECO:0000256" key="10">
    <source>
        <dbReference type="SAM" id="MobiDB-lite"/>
    </source>
</evidence>
<dbReference type="Gene3D" id="2.130.10.10">
    <property type="entry name" value="YVTN repeat-like/Quinoprotein amine dehydrogenase"/>
    <property type="match status" value="1"/>
</dbReference>
<keyword evidence="6 9" id="KW-0175">Coiled coil</keyword>
<comment type="caution">
    <text evidence="12">The sequence shown here is derived from an EMBL/GenBank/DDBJ whole genome shotgun (WGS) entry which is preliminary data.</text>
</comment>
<dbReference type="PANTHER" id="PTHR19853">
    <property type="entry name" value="WD REPEAT CONTAINING PROTEIN 3 WDR3"/>
    <property type="match status" value="1"/>
</dbReference>
<keyword evidence="8" id="KW-0966">Cell projection</keyword>
<dbReference type="SUPFAM" id="SSF47923">
    <property type="entry name" value="Ypt/Rab-GAP domain of gyp1p"/>
    <property type="match status" value="1"/>
</dbReference>
<evidence type="ECO:0000313" key="12">
    <source>
        <dbReference type="EMBL" id="RNF22482.1"/>
    </source>
</evidence>
<keyword evidence="13" id="KW-1185">Reference proteome</keyword>
<dbReference type="GO" id="GO:0060271">
    <property type="term" value="P:cilium assembly"/>
    <property type="evidence" value="ECO:0007669"/>
    <property type="project" value="TreeGrafter"/>
</dbReference>
<dbReference type="InterPro" id="IPR036322">
    <property type="entry name" value="WD40_repeat_dom_sf"/>
</dbReference>
<proteinExistence type="predicted"/>
<dbReference type="GO" id="GO:0005813">
    <property type="term" value="C:centrosome"/>
    <property type="evidence" value="ECO:0007669"/>
    <property type="project" value="UniProtKB-SubCell"/>
</dbReference>
<feature type="region of interest" description="Disordered" evidence="10">
    <location>
        <begin position="1004"/>
        <end position="1058"/>
    </location>
</feature>
<feature type="compositionally biased region" description="Polar residues" evidence="10">
    <location>
        <begin position="1016"/>
        <end position="1027"/>
    </location>
</feature>
<feature type="domain" description="Rab-GAP TBC" evidence="11">
    <location>
        <begin position="483"/>
        <end position="697"/>
    </location>
</feature>
<sequence>MSVALDANTTTTALWPPATGKVTRSTGQILEVTLVDKGVTRFTHVVFDPTDEATFYASSSESLVYVFSLRKNVVKLFAACEYPISSMACCGNGVNRLFLCATEDLSLIWLDCSTSRILQRAKTPHLHAIHMMHAPVGLGSPWLATISRDALALWDATQMACRVHSHITTANTVHDFLSVHAGLNLLLTVENSGVVKAWDTVTLMPIKTVTVEMRPRTAAACQKYVALGSSNATVGFLNTSDLSAICCVQLSTAPAATRSLSIINDDLLACELTDGTVVFLLVSNYSVAFAMAASCGGVARRSPASFSVSGPSFGVFLRGDQLALFHLPVVRQYYLRRTRWNGTDPNPTLPQQLYPFLRQGENARAAPPTGREAEGLRDTTLPRPAIQLNEQQVSKWTKVDLLRPSAAAAAASAAAAAKEVGNRTCVAASNQVAASCKGRKARAELEADGMTKEKELSQRPFLDTASRTANMTNLKRLLMGYGVFPEKYRPLTWRFLLQLPERRFTAPQYAQLLSKGTHRLVPSLMKPFPLANKKMRSAMESVLSILAWHVPFFAVIHFLPMIVYPFLQVYGDDIQSTVEVVLVVLSNWGQEFFQYYPQHPVALTSLLNQLLRTEDAELHSHLEQSGVTAEEWGWELLKSFDTDILTSAAWLQVMDHVFFNRPIWFFLFHVRWLISLRARLMNLHEHQELLAVFSAAQPIDINKVIAETYGLYDRYPRGELAKPYGEIHSFVNYAYPVAWKSNNETTTRKLAELQQSLQHEGQEEELCRQLQGIRQQMTEAEVLEDVFVEKRRAEVAAQLTMASERLQNDLACEKEKQRACDMKNMARIQTVQKHLQQADRLEALKEEIASARVQVAFLADLREKETRHWKLAESLTEHEVRRLEEAARERLARAKLAIEDEAGKSSPQSGEGESGSSPATTTTPLAKPAQSPLGTADTTPQTPKVSRGPVHAYRAMQSFVTRGVNETHGADQQQERSTAMHPATPPASSFMALRSPLYDNLLDDAAPRTQSERKWSTNVDSLPQKQRGSSDRDERSSAGTVLLRSRGSTAYRLPLPPQ</sequence>
<feature type="coiled-coil region" evidence="9">
    <location>
        <begin position="796"/>
        <end position="861"/>
    </location>
</feature>
<gene>
    <name evidence="12" type="ORF">Tco025E_03082</name>
</gene>
<name>A0A3S5ITP0_9TRYP</name>
<dbReference type="InterPro" id="IPR035969">
    <property type="entry name" value="Rab-GAP_TBC_sf"/>
</dbReference>
<dbReference type="Proteomes" id="UP000284403">
    <property type="component" value="Unassembled WGS sequence"/>
</dbReference>
<keyword evidence="5" id="KW-0677">Repeat</keyword>
<accession>A0A3S5ITP0</accession>
<evidence type="ECO:0000256" key="6">
    <source>
        <dbReference type="ARBA" id="ARBA00023054"/>
    </source>
</evidence>
<evidence type="ECO:0000256" key="1">
    <source>
        <dbReference type="ARBA" id="ARBA00004138"/>
    </source>
</evidence>
<feature type="compositionally biased region" description="Low complexity" evidence="10">
    <location>
        <begin position="904"/>
        <end position="930"/>
    </location>
</feature>
<dbReference type="PANTHER" id="PTHR19853:SF1">
    <property type="entry name" value="TBC1 DOMAIN FAMILY MEMBER 31"/>
    <property type="match status" value="1"/>
</dbReference>
<dbReference type="GO" id="GO:0036064">
    <property type="term" value="C:ciliary basal body"/>
    <property type="evidence" value="ECO:0007669"/>
    <property type="project" value="TreeGrafter"/>
</dbReference>
<dbReference type="PROSITE" id="PS50086">
    <property type="entry name" value="TBC_RABGAP"/>
    <property type="match status" value="1"/>
</dbReference>
<dbReference type="GeneID" id="40316693"/>